<accession>A0A2C5ZEL2</accession>
<evidence type="ECO:0008006" key="4">
    <source>
        <dbReference type="Google" id="ProtNLM"/>
    </source>
</evidence>
<reference evidence="2 3" key="1">
    <citation type="submission" date="2017-06" db="EMBL/GenBank/DDBJ databases">
        <title>Ant-infecting Ophiocordyceps genomes reveal a high diversity of potential behavioral manipulation genes and a possible major role for enterotoxins.</title>
        <authorList>
            <person name="De Bekker C."/>
            <person name="Evans H.C."/>
            <person name="Brachmann A."/>
            <person name="Hughes D.P."/>
        </authorList>
    </citation>
    <scope>NUCLEOTIDE SEQUENCE [LARGE SCALE GENOMIC DNA]</scope>
    <source>
        <strain evidence="2 3">1348a</strain>
    </source>
</reference>
<evidence type="ECO:0000313" key="3">
    <source>
        <dbReference type="Proteomes" id="UP000224854"/>
    </source>
</evidence>
<sequence length="595" mass="65412">MASTDQVIERLRESKPPATDRFTYLTIVDKSLSPDMLPGLEEILEDVELTSDIGWDLVEMLIAVPGSEKCLESVARLGNPREVILKTLQVMDATTGKDEDSSKFVTLCGMLGLLHRRLQVKTPSRFLHTTLETVCRCYDGTSAEATAAVISLIHAVSGQKRPPLPTRQSSTTLITPFRGSDPAKSAPDPEADGSDRPGASEAQVMELLLQSFVTCIIEAYVNSNSLEWAPRLLEYMHPDRIVPGKKTAMQAFKDSDQLRAKDALIGQLVAAAGDLGLSKASLPKLQNTLSGPICRDVLSIDFDAQKPQQIKLSTGGLICLVAYCIFAAQLFDADQPQPDLYMFPHYEALLKQFLAKDDPQTQISNNPGTVESLVVLGMWLIDEKRVSSDANSQLDFMGYHHLVTLMAVFHADIGVRNAATTLAGQVLHTDPDEDDRLNILEDLLENCMFTSLQACAVSWLREEMIAAKESKHRGRFSSPECLESLQYALFPSMTHLNEADKETLLEFWTQSAPLLLQVANFGLFLYGSGSQYRELAPAGMAAAIEHRFVEPLLQAAKRLSERVAQEGGVERQDAEAGVLLQLDILTDALGRIPLQ</sequence>
<dbReference type="Pfam" id="PF08568">
    <property type="entry name" value="Kinetochor_Ybp2"/>
    <property type="match status" value="1"/>
</dbReference>
<dbReference type="Proteomes" id="UP000224854">
    <property type="component" value="Unassembled WGS sequence"/>
</dbReference>
<dbReference type="PANTHER" id="PTHR28020">
    <property type="entry name" value="YAP1-BINDING PROTEIN 1-RELATED"/>
    <property type="match status" value="1"/>
</dbReference>
<dbReference type="PANTHER" id="PTHR28020:SF1">
    <property type="entry name" value="YAP1-BINDING PROTEIN 1-RELATED"/>
    <property type="match status" value="1"/>
</dbReference>
<dbReference type="AlphaFoldDB" id="A0A2C5ZEL2"/>
<dbReference type="InterPro" id="IPR040347">
    <property type="entry name" value="YBP1/2"/>
</dbReference>
<gene>
    <name evidence="2" type="ORF">CDD82_3180</name>
</gene>
<dbReference type="OrthoDB" id="5396786at2759"/>
<dbReference type="EMBL" id="NJEU01000235">
    <property type="protein sequence ID" value="PHH78162.1"/>
    <property type="molecule type" value="Genomic_DNA"/>
</dbReference>
<proteinExistence type="predicted"/>
<feature type="region of interest" description="Disordered" evidence="1">
    <location>
        <begin position="159"/>
        <end position="198"/>
    </location>
</feature>
<keyword evidence="3" id="KW-1185">Reference proteome</keyword>
<protein>
    <recommendedName>
        <fullName evidence="4">DUF1760-domain-containing protein</fullName>
    </recommendedName>
</protein>
<comment type="caution">
    <text evidence="2">The sequence shown here is derived from an EMBL/GenBank/DDBJ whole genome shotgun (WGS) entry which is preliminary data.</text>
</comment>
<dbReference type="GO" id="GO:0005737">
    <property type="term" value="C:cytoplasm"/>
    <property type="evidence" value="ECO:0007669"/>
    <property type="project" value="TreeGrafter"/>
</dbReference>
<name>A0A2C5ZEL2_9HYPO</name>
<organism evidence="2 3">
    <name type="scientific">Ophiocordyceps australis</name>
    <dbReference type="NCBI Taxonomy" id="1399860"/>
    <lineage>
        <taxon>Eukaryota</taxon>
        <taxon>Fungi</taxon>
        <taxon>Dikarya</taxon>
        <taxon>Ascomycota</taxon>
        <taxon>Pezizomycotina</taxon>
        <taxon>Sordariomycetes</taxon>
        <taxon>Hypocreomycetidae</taxon>
        <taxon>Hypocreales</taxon>
        <taxon>Ophiocordycipitaceae</taxon>
        <taxon>Ophiocordyceps</taxon>
    </lineage>
</organism>
<evidence type="ECO:0000313" key="2">
    <source>
        <dbReference type="EMBL" id="PHH78162.1"/>
    </source>
</evidence>
<dbReference type="GO" id="GO:0034599">
    <property type="term" value="P:cellular response to oxidative stress"/>
    <property type="evidence" value="ECO:0007669"/>
    <property type="project" value="InterPro"/>
</dbReference>
<evidence type="ECO:0000256" key="1">
    <source>
        <dbReference type="SAM" id="MobiDB-lite"/>
    </source>
</evidence>
<dbReference type="InterPro" id="IPR013877">
    <property type="entry name" value="YAP-bd/ALF4/Glomulin"/>
</dbReference>